<gene>
    <name evidence="2" type="ORF">SAMN02746062_00762</name>
</gene>
<dbReference type="RefSeq" id="WP_097113841.1">
    <property type="nucleotide sequence ID" value="NZ_CP083931.1"/>
</dbReference>
<sequence>MNELQQLLDRQALRDVVDTFSNLADEWRIHDQVVQLFTSDAVVNTHIGGQLVYEMQGHEQIEQVFTDFTKQFKTMYHANGQHTVTFHSETTASAVLYCMVKLANETEIQTHSVRYLDDFVKQDGKWLIAKRVAHFMISESHSL</sequence>
<dbReference type="Proteomes" id="UP000219669">
    <property type="component" value="Unassembled WGS sequence"/>
</dbReference>
<protein>
    <submittedName>
        <fullName evidence="2">SnoaL-like domain-containing protein</fullName>
    </submittedName>
</protein>
<keyword evidence="3" id="KW-1185">Reference proteome</keyword>
<evidence type="ECO:0000313" key="2">
    <source>
        <dbReference type="EMBL" id="SOD66977.1"/>
    </source>
</evidence>
<evidence type="ECO:0000313" key="3">
    <source>
        <dbReference type="Proteomes" id="UP000219669"/>
    </source>
</evidence>
<dbReference type="SUPFAM" id="SSF54427">
    <property type="entry name" value="NTF2-like"/>
    <property type="match status" value="1"/>
</dbReference>
<name>A0A286E7T5_9NEIS</name>
<dbReference type="InterPro" id="IPR032710">
    <property type="entry name" value="NTF2-like_dom_sf"/>
</dbReference>
<evidence type="ECO:0000259" key="1">
    <source>
        <dbReference type="Pfam" id="PF13577"/>
    </source>
</evidence>
<dbReference type="Pfam" id="PF13577">
    <property type="entry name" value="SnoaL_4"/>
    <property type="match status" value="1"/>
</dbReference>
<dbReference type="Gene3D" id="3.10.450.50">
    <property type="match status" value="1"/>
</dbReference>
<organism evidence="2 3">
    <name type="scientific">Alysiella filiformis DSM 16848</name>
    <dbReference type="NCBI Taxonomy" id="1120981"/>
    <lineage>
        <taxon>Bacteria</taxon>
        <taxon>Pseudomonadati</taxon>
        <taxon>Pseudomonadota</taxon>
        <taxon>Betaproteobacteria</taxon>
        <taxon>Neisseriales</taxon>
        <taxon>Neisseriaceae</taxon>
        <taxon>Alysiella</taxon>
    </lineage>
</organism>
<proteinExistence type="predicted"/>
<dbReference type="OrthoDB" id="581683at2"/>
<reference evidence="2 3" key="1">
    <citation type="submission" date="2017-09" db="EMBL/GenBank/DDBJ databases">
        <authorList>
            <person name="Ehlers B."/>
            <person name="Leendertz F.H."/>
        </authorList>
    </citation>
    <scope>NUCLEOTIDE SEQUENCE [LARGE SCALE GENOMIC DNA]</scope>
    <source>
        <strain evidence="2 3">DSM 16848</strain>
    </source>
</reference>
<dbReference type="EMBL" id="OCNF01000005">
    <property type="protein sequence ID" value="SOD66977.1"/>
    <property type="molecule type" value="Genomic_DNA"/>
</dbReference>
<dbReference type="InterPro" id="IPR037401">
    <property type="entry name" value="SnoaL-like"/>
</dbReference>
<dbReference type="AlphaFoldDB" id="A0A286E7T5"/>
<feature type="domain" description="SnoaL-like" evidence="1">
    <location>
        <begin position="5"/>
        <end position="131"/>
    </location>
</feature>
<accession>A0A286E7T5</accession>
<dbReference type="CDD" id="cd00531">
    <property type="entry name" value="NTF2_like"/>
    <property type="match status" value="1"/>
</dbReference>